<dbReference type="PROSITE" id="PS51257">
    <property type="entry name" value="PROKAR_LIPOPROTEIN"/>
    <property type="match status" value="1"/>
</dbReference>
<protein>
    <submittedName>
        <fullName evidence="2">Uncharacterized protein</fullName>
    </submittedName>
</protein>
<evidence type="ECO:0000256" key="1">
    <source>
        <dbReference type="SAM" id="SignalP"/>
    </source>
</evidence>
<dbReference type="RefSeq" id="WP_316973572.1">
    <property type="nucleotide sequence ID" value="NZ_JAWIIJ010000005.1"/>
</dbReference>
<dbReference type="EMBL" id="JAWIIJ010000005">
    <property type="protein sequence ID" value="MDV2078909.1"/>
    <property type="molecule type" value="Genomic_DNA"/>
</dbReference>
<feature type="signal peptide" evidence="1">
    <location>
        <begin position="1"/>
        <end position="22"/>
    </location>
</feature>
<accession>A0ABU3VXD0</accession>
<feature type="chain" id="PRO_5046315263" evidence="1">
    <location>
        <begin position="23"/>
        <end position="161"/>
    </location>
</feature>
<gene>
    <name evidence="2" type="ORF">RYS15_09435</name>
</gene>
<keyword evidence="1" id="KW-0732">Signal</keyword>
<evidence type="ECO:0000313" key="3">
    <source>
        <dbReference type="Proteomes" id="UP001269819"/>
    </source>
</evidence>
<evidence type="ECO:0000313" key="2">
    <source>
        <dbReference type="EMBL" id="MDV2078909.1"/>
    </source>
</evidence>
<name>A0ABU3VXD0_9GAMM</name>
<proteinExistence type="predicted"/>
<dbReference type="Proteomes" id="UP001269819">
    <property type="component" value="Unassembled WGS sequence"/>
</dbReference>
<comment type="caution">
    <text evidence="2">The sequence shown here is derived from an EMBL/GenBank/DDBJ whole genome shotgun (WGS) entry which is preliminary data.</text>
</comment>
<sequence length="161" mass="17630">MAPLRSLITLGLALLTSACAQADTAHTPLAEAWSAGKAIVVTIDATPSDTDETYGDFAYYLNDFATNAGDDWAFFELDSQLAKPDIPIELNVTAPPYSVLFMKAGAPQGYLYPGPILEPQVYDFVQRQFEGKEVPEYLYQFGPDEVRVDEERGLFRIGAGP</sequence>
<reference evidence="2 3" key="1">
    <citation type="submission" date="2023-10" db="EMBL/GenBank/DDBJ databases">
        <title>Characteristics and mechanism of a salt-tolerant marine origin heterotrophic nitrifying- aerobic denitrifying bacteria Marinobacter xestospongiae HN1.</title>
        <authorList>
            <person name="Qi R."/>
        </authorList>
    </citation>
    <scope>NUCLEOTIDE SEQUENCE [LARGE SCALE GENOMIC DNA]</scope>
    <source>
        <strain evidence="2 3">HN1</strain>
    </source>
</reference>
<organism evidence="2 3">
    <name type="scientific">Marinobacter xestospongiae</name>
    <dbReference type="NCBI Taxonomy" id="994319"/>
    <lineage>
        <taxon>Bacteria</taxon>
        <taxon>Pseudomonadati</taxon>
        <taxon>Pseudomonadota</taxon>
        <taxon>Gammaproteobacteria</taxon>
        <taxon>Pseudomonadales</taxon>
        <taxon>Marinobacteraceae</taxon>
        <taxon>Marinobacter</taxon>
    </lineage>
</organism>
<keyword evidence="3" id="KW-1185">Reference proteome</keyword>